<dbReference type="Pfam" id="PF20053">
    <property type="entry name" value="WC-rich"/>
    <property type="match status" value="1"/>
</dbReference>
<keyword evidence="2" id="KW-0472">Membrane</keyword>
<dbReference type="OMA" id="QFARWFM"/>
<feature type="transmembrane region" description="Helical" evidence="2">
    <location>
        <begin position="573"/>
        <end position="592"/>
    </location>
</feature>
<dbReference type="GO" id="GO:0005789">
    <property type="term" value="C:endoplasmic reticulum membrane"/>
    <property type="evidence" value="ECO:0007669"/>
    <property type="project" value="TreeGrafter"/>
</dbReference>
<evidence type="ECO:0000256" key="2">
    <source>
        <dbReference type="SAM" id="Phobius"/>
    </source>
</evidence>
<dbReference type="PANTHER" id="PTHR13098:SF3">
    <property type="entry name" value="WOLFRAMIN"/>
    <property type="match status" value="1"/>
</dbReference>
<accession>A0A1X7VQB4</accession>
<evidence type="ECO:0000256" key="1">
    <source>
        <dbReference type="SAM" id="MobiDB-lite"/>
    </source>
</evidence>
<dbReference type="STRING" id="400682.A0A1X7VQB4"/>
<dbReference type="OrthoDB" id="5865303at2759"/>
<dbReference type="PANTHER" id="PTHR13098">
    <property type="entry name" value="WOLFRAMIN"/>
    <property type="match status" value="1"/>
</dbReference>
<protein>
    <recommendedName>
        <fullName evidence="3">Wolframin cysteine-rich domain-containing protein</fullName>
    </recommendedName>
</protein>
<reference evidence="5" key="1">
    <citation type="journal article" date="2010" name="Nature">
        <title>The Amphimedon queenslandica genome and the evolution of animal complexity.</title>
        <authorList>
            <person name="Srivastava M."/>
            <person name="Simakov O."/>
            <person name="Chapman J."/>
            <person name="Fahey B."/>
            <person name="Gauthier M.E."/>
            <person name="Mitros T."/>
            <person name="Richards G.S."/>
            <person name="Conaco C."/>
            <person name="Dacre M."/>
            <person name="Hellsten U."/>
            <person name="Larroux C."/>
            <person name="Putnam N.H."/>
            <person name="Stanke M."/>
            <person name="Adamska M."/>
            <person name="Darling A."/>
            <person name="Degnan S.M."/>
            <person name="Oakley T.H."/>
            <person name="Plachetzki D.C."/>
            <person name="Zhai Y."/>
            <person name="Adamski M."/>
            <person name="Calcino A."/>
            <person name="Cummins S.F."/>
            <person name="Goodstein D.M."/>
            <person name="Harris C."/>
            <person name="Jackson D.J."/>
            <person name="Leys S.P."/>
            <person name="Shu S."/>
            <person name="Woodcroft B.J."/>
            <person name="Vervoort M."/>
            <person name="Kosik K.S."/>
            <person name="Manning G."/>
            <person name="Degnan B.M."/>
            <person name="Rokhsar D.S."/>
        </authorList>
    </citation>
    <scope>NUCLEOTIDE SEQUENCE [LARGE SCALE GENOMIC DNA]</scope>
</reference>
<feature type="transmembrane region" description="Helical" evidence="2">
    <location>
        <begin position="247"/>
        <end position="266"/>
    </location>
</feature>
<feature type="transmembrane region" description="Helical" evidence="2">
    <location>
        <begin position="466"/>
        <end position="484"/>
    </location>
</feature>
<feature type="transmembrane region" description="Helical" evidence="2">
    <location>
        <begin position="422"/>
        <end position="446"/>
    </location>
</feature>
<feature type="domain" description="Wolframin cysteine-rich" evidence="3">
    <location>
        <begin position="605"/>
        <end position="705"/>
    </location>
</feature>
<feature type="transmembrane region" description="Helical" evidence="2">
    <location>
        <begin position="338"/>
        <end position="356"/>
    </location>
</feature>
<dbReference type="EnsemblMetazoa" id="XM_011410916.2">
    <property type="protein sequence ID" value="XP_011409218.2"/>
    <property type="gene ID" value="LOC105316107"/>
</dbReference>
<evidence type="ECO:0000259" key="3">
    <source>
        <dbReference type="Pfam" id="PF20053"/>
    </source>
</evidence>
<keyword evidence="5" id="KW-1185">Reference proteome</keyword>
<name>A0A1X7VQB4_AMPQE</name>
<dbReference type="InterPro" id="IPR026209">
    <property type="entry name" value="Wolframin_fam"/>
</dbReference>
<organism evidence="4">
    <name type="scientific">Amphimedon queenslandica</name>
    <name type="common">Sponge</name>
    <dbReference type="NCBI Taxonomy" id="400682"/>
    <lineage>
        <taxon>Eukaryota</taxon>
        <taxon>Metazoa</taxon>
        <taxon>Porifera</taxon>
        <taxon>Demospongiae</taxon>
        <taxon>Heteroscleromorpha</taxon>
        <taxon>Haplosclerida</taxon>
        <taxon>Niphatidae</taxon>
        <taxon>Amphimedon</taxon>
    </lineage>
</organism>
<dbReference type="eggNOG" id="ENOG502QSC1">
    <property type="taxonomic scope" value="Eukaryota"/>
</dbReference>
<dbReference type="PRINTS" id="PR02060">
    <property type="entry name" value="WOLFFAMILY"/>
</dbReference>
<evidence type="ECO:0000313" key="5">
    <source>
        <dbReference type="Proteomes" id="UP000007879"/>
    </source>
</evidence>
<sequence>MALAMAEPKGMTEIAPEDKPRATELIVKGKRLIDEAKESSSSEKPHLVAQGLKLFIRAAAEESRDAVKRINSLFSDLSNSVINELPSDLRKMAYVLVKSTDREKEVYVVAKDIFETMAERRDYIYKDEIGEAVERLLATKREDSDSYKKKLRQTMKKLLNSCLSTNDKGDIIVTEDKFCLTACLYSRGEADLLSSVEAEGIAELTSEELDSFEKSNWLKKVTSFPSQSLRLVSHYVLQTIERYGMRWVWSMFPLRQFFILLLIYLVPLINIQFMLSGLATLAFFICLMGMVVSTLQVIANSSKVKSYEEYSVLFSHFAESEEDKDAILNNPDFIVSSAIPYATYSLTTVLGIFLMGMALEEALFYEILVIIAGAMSLLVFFQFSCWKSPLILLVLSTRLLSWGLVFLYMFSSLVPIPDLFFITGWNLVSIPVFPGIWIGINITSLIQIPLHIALVLYYGSQYSWKNLFYGLGPYLLFISWWIFCRSIFTHSSVVSLFIFGPGVLFCLFFLPFLPMLIVSAPLIILIYYGFSVQLLISLILLLIVSIASVLLMKYYQHLKDKKALKLNININHVLIAQFLIGGILFIAGTLYYNSPPPSSFDILSFEEYNHLCGVDTSINDNLIQNQLDCLHLKGSVLSVEIAQIKEVRISEITNSPLTTLSNFPDSVRNTLTCLMGETKPFCGRQADSKTCIFKGCHFDSKNQYNVHISTMIPSGGESLRMTAVLSVWMGHQYLLDSNLLKLKSNQFISFNATLEDGLGTQTLNLKLLSYQLKDGSDEVFDSSEKGSLDKESKGEILDDFWSSVISTAKFVTEILFGYSSSEYYKP</sequence>
<dbReference type="Proteomes" id="UP000007879">
    <property type="component" value="Unassembled WGS sequence"/>
</dbReference>
<dbReference type="InParanoid" id="A0A1X7VQB4"/>
<dbReference type="GO" id="GO:0030968">
    <property type="term" value="P:endoplasmic reticulum unfolded protein response"/>
    <property type="evidence" value="ECO:0007669"/>
    <property type="project" value="TreeGrafter"/>
</dbReference>
<dbReference type="InterPro" id="IPR045400">
    <property type="entry name" value="Wolframin_Cys-rich"/>
</dbReference>
<reference evidence="4" key="2">
    <citation type="submission" date="2017-05" db="UniProtKB">
        <authorList>
            <consortium name="EnsemblMetazoa"/>
        </authorList>
    </citation>
    <scope>IDENTIFICATION</scope>
</reference>
<keyword evidence="2" id="KW-1133">Transmembrane helix</keyword>
<feature type="region of interest" description="Disordered" evidence="1">
    <location>
        <begin position="1"/>
        <end position="20"/>
    </location>
</feature>
<dbReference type="EnsemblMetazoa" id="Aqu2.1.42030_001">
    <property type="protein sequence ID" value="Aqu2.1.42030_001"/>
    <property type="gene ID" value="Aqu2.1.42030"/>
</dbReference>
<dbReference type="GO" id="GO:0055074">
    <property type="term" value="P:calcium ion homeostasis"/>
    <property type="evidence" value="ECO:0007669"/>
    <property type="project" value="TreeGrafter"/>
</dbReference>
<proteinExistence type="predicted"/>
<dbReference type="AlphaFoldDB" id="A0A1X7VQB4"/>
<keyword evidence="2" id="KW-0812">Transmembrane</keyword>
<gene>
    <name evidence="4" type="primary">105316107</name>
</gene>
<dbReference type="KEGG" id="aqu:105316107"/>
<feature type="transmembrane region" description="Helical" evidence="2">
    <location>
        <begin position="496"/>
        <end position="528"/>
    </location>
</feature>
<feature type="transmembrane region" description="Helical" evidence="2">
    <location>
        <begin position="278"/>
        <end position="299"/>
    </location>
</feature>
<feature type="transmembrane region" description="Helical" evidence="2">
    <location>
        <begin position="363"/>
        <end position="384"/>
    </location>
</feature>
<feature type="transmembrane region" description="Helical" evidence="2">
    <location>
        <begin position="534"/>
        <end position="552"/>
    </location>
</feature>
<evidence type="ECO:0000313" key="4">
    <source>
        <dbReference type="EnsemblMetazoa" id="Aqu2.1.42030_001"/>
    </source>
</evidence>